<accession>A0ABQ9KDB5</accession>
<dbReference type="PANTHER" id="PTHR47945:SF6">
    <property type="entry name" value="FERULATE 5-HYDROXYLASE"/>
    <property type="match status" value="1"/>
</dbReference>
<reference evidence="2 3" key="1">
    <citation type="journal article" date="2023" name="Plant Biotechnol. J.">
        <title>Chromosome-level wild Hevea brasiliensis genome provides new tools for genomic-assisted breeding and valuable loci to elevate rubber yield.</title>
        <authorList>
            <person name="Cheng H."/>
            <person name="Song X."/>
            <person name="Hu Y."/>
            <person name="Wu T."/>
            <person name="Yang Q."/>
            <person name="An Z."/>
            <person name="Feng S."/>
            <person name="Deng Z."/>
            <person name="Wu W."/>
            <person name="Zeng X."/>
            <person name="Tu M."/>
            <person name="Wang X."/>
            <person name="Huang H."/>
        </authorList>
    </citation>
    <scope>NUCLEOTIDE SEQUENCE [LARGE SCALE GENOMIC DNA]</scope>
    <source>
        <strain evidence="2">MT/VB/25A 57/8</strain>
    </source>
</reference>
<dbReference type="InterPro" id="IPR053062">
    <property type="entry name" value="CYP450_84A"/>
</dbReference>
<gene>
    <name evidence="2" type="ORF">P3X46_033634</name>
</gene>
<evidence type="ECO:0000313" key="3">
    <source>
        <dbReference type="Proteomes" id="UP001174677"/>
    </source>
</evidence>
<dbReference type="Gene3D" id="1.10.630.10">
    <property type="entry name" value="Cytochrome P450"/>
    <property type="match status" value="2"/>
</dbReference>
<dbReference type="PANTHER" id="PTHR47945">
    <property type="entry name" value="CYTOCHROME P450 84A1-RELATED"/>
    <property type="match status" value="1"/>
</dbReference>
<dbReference type="Proteomes" id="UP001174677">
    <property type="component" value="Unassembled WGS sequence"/>
</dbReference>
<name>A0ABQ9KDB5_HEVBR</name>
<evidence type="ECO:0000313" key="2">
    <source>
        <dbReference type="EMBL" id="KAJ9132801.1"/>
    </source>
</evidence>
<comment type="caution">
    <text evidence="2">The sequence shown here is derived from an EMBL/GenBank/DDBJ whole genome shotgun (WGS) entry which is preliminary data.</text>
</comment>
<dbReference type="InterPro" id="IPR001128">
    <property type="entry name" value="Cyt_P450"/>
</dbReference>
<protein>
    <submittedName>
        <fullName evidence="2">Uncharacterized protein</fullName>
    </submittedName>
</protein>
<organism evidence="2 3">
    <name type="scientific">Hevea brasiliensis</name>
    <name type="common">Para rubber tree</name>
    <name type="synonym">Siphonia brasiliensis</name>
    <dbReference type="NCBI Taxonomy" id="3981"/>
    <lineage>
        <taxon>Eukaryota</taxon>
        <taxon>Viridiplantae</taxon>
        <taxon>Streptophyta</taxon>
        <taxon>Embryophyta</taxon>
        <taxon>Tracheophyta</taxon>
        <taxon>Spermatophyta</taxon>
        <taxon>Magnoliopsida</taxon>
        <taxon>eudicotyledons</taxon>
        <taxon>Gunneridae</taxon>
        <taxon>Pentapetalae</taxon>
        <taxon>rosids</taxon>
        <taxon>fabids</taxon>
        <taxon>Malpighiales</taxon>
        <taxon>Euphorbiaceae</taxon>
        <taxon>Crotonoideae</taxon>
        <taxon>Micrandreae</taxon>
        <taxon>Hevea</taxon>
    </lineage>
</organism>
<dbReference type="SUPFAM" id="SSF48264">
    <property type="entry name" value="Cytochrome P450"/>
    <property type="match status" value="1"/>
</dbReference>
<keyword evidence="1" id="KW-0812">Transmembrane</keyword>
<keyword evidence="1" id="KW-0472">Membrane</keyword>
<proteinExistence type="predicted"/>
<evidence type="ECO:0000256" key="1">
    <source>
        <dbReference type="SAM" id="Phobius"/>
    </source>
</evidence>
<dbReference type="Pfam" id="PF00067">
    <property type="entry name" value="p450"/>
    <property type="match status" value="2"/>
</dbReference>
<dbReference type="EMBL" id="JARPOI010000019">
    <property type="protein sequence ID" value="KAJ9132801.1"/>
    <property type="molecule type" value="Genomic_DNA"/>
</dbReference>
<dbReference type="InterPro" id="IPR036396">
    <property type="entry name" value="Cyt_P450_sf"/>
</dbReference>
<sequence length="402" mass="45962">MDSLLFLHSLQSSSMFLFLLPLLLACIIFWLHCRQKLPHPPGPRGCPIIRNMGNMLGVVSFKWVGLHVIAVSTPDMAQEVLQVQDSVFCKRQANVAITHLTYNRADMAFTNYGPFWRQMTKICVVKLFGRKGAESWASVREEVDSMVRAVKEKTVHQAAFGSFSHEGQDEFMKILQEFSKLFGAFNIAVFFPWLGWILAQDFNKRLARAYMVDELMGFYSQDDEKNGFHDSQSTMKLTIDNVKAVIMLMKSPEELKKVQQELTDVIGLNRVGNESDLQNLTYLKCVLKETLCLHQPIPLLLHETAEDSVVAGMQPGLYALKMSVAHLLHCFKWEFPDGMKASELDMNGVFGLTASRATRLVAVPTYRLNCPFEVKEIMDVNRDILMYHMWTNDDREYICNRV</sequence>
<keyword evidence="3" id="KW-1185">Reference proteome</keyword>
<feature type="transmembrane region" description="Helical" evidence="1">
    <location>
        <begin position="12"/>
        <end position="31"/>
    </location>
</feature>
<feature type="transmembrane region" description="Helical" evidence="1">
    <location>
        <begin position="181"/>
        <end position="199"/>
    </location>
</feature>
<keyword evidence="1" id="KW-1133">Transmembrane helix</keyword>